<dbReference type="SUPFAM" id="SSF55021">
    <property type="entry name" value="ACT-like"/>
    <property type="match status" value="1"/>
</dbReference>
<proteinExistence type="predicted"/>
<sequence length="319" mass="33655">MSTTASTPTRVTFLGPRGTFTEQALQNFISAGQLPADSEGVPVSSPKAALDAVRAEEADYAVVALESVVDGPVAQTEDALATGEPLQIIFETLVPVVFSILVRPGTRAEDVRTFTTHPVAEAQVREWIGAHLPNAEFLPATSNGAAAQTVAEGGADAAAAPARAGELHGLQALAEGVADVRGAYTRFVLVQRPGAITPRTGDDRTGVIFTLKNEPASLMTALSQLATRNVDLSRISSRPTHEEDSPYGFHVGIVGHIEDASVAEALAGLHRSTNELRFLGSWPRAVLEEQPTIPPAGSTPPDYSESQAWVRSLLERGTH</sequence>
<dbReference type="GO" id="GO:0009094">
    <property type="term" value="P:L-phenylalanine biosynthetic process"/>
    <property type="evidence" value="ECO:0007669"/>
    <property type="project" value="UniProtKB-UniPathway"/>
</dbReference>
<dbReference type="GO" id="GO:0004664">
    <property type="term" value="F:prephenate dehydratase activity"/>
    <property type="evidence" value="ECO:0007669"/>
    <property type="project" value="UniProtKB-EC"/>
</dbReference>
<accession>A0A5J6Z7C7</accession>
<evidence type="ECO:0000313" key="11">
    <source>
        <dbReference type="Proteomes" id="UP000326711"/>
    </source>
</evidence>
<dbReference type="PROSITE" id="PS51171">
    <property type="entry name" value="PREPHENATE_DEHYDR_3"/>
    <property type="match status" value="1"/>
</dbReference>
<dbReference type="AlphaFoldDB" id="A0A5J6Z7C7"/>
<protein>
    <recommendedName>
        <fullName evidence="2">prephenate dehydratase</fullName>
        <ecNumber evidence="2">4.2.1.51</ecNumber>
    </recommendedName>
</protein>
<gene>
    <name evidence="10" type="primary">pheA</name>
    <name evidence="10" type="ORF">CUROG_00920</name>
</gene>
<dbReference type="KEGG" id="cuo:CUROG_00920"/>
<dbReference type="Gene3D" id="3.40.190.10">
    <property type="entry name" value="Periplasmic binding protein-like II"/>
    <property type="match status" value="2"/>
</dbReference>
<organism evidence="10 11">
    <name type="scientific">Corynebacterium urogenitale</name>
    <dbReference type="NCBI Taxonomy" id="2487892"/>
    <lineage>
        <taxon>Bacteria</taxon>
        <taxon>Bacillati</taxon>
        <taxon>Actinomycetota</taxon>
        <taxon>Actinomycetes</taxon>
        <taxon>Mycobacteriales</taxon>
        <taxon>Corynebacteriaceae</taxon>
        <taxon>Corynebacterium</taxon>
    </lineage>
</organism>
<dbReference type="PIRSF" id="PIRSF001500">
    <property type="entry name" value="Chor_mut_pdt_Ppr"/>
    <property type="match status" value="1"/>
</dbReference>
<evidence type="ECO:0000256" key="1">
    <source>
        <dbReference type="ARBA" id="ARBA00004741"/>
    </source>
</evidence>
<dbReference type="Pfam" id="PF00800">
    <property type="entry name" value="PDT"/>
    <property type="match status" value="1"/>
</dbReference>
<keyword evidence="3" id="KW-0028">Amino-acid biosynthesis</keyword>
<dbReference type="OrthoDB" id="9802281at2"/>
<dbReference type="SUPFAM" id="SSF53850">
    <property type="entry name" value="Periplasmic binding protein-like II"/>
    <property type="match status" value="1"/>
</dbReference>
<evidence type="ECO:0000259" key="9">
    <source>
        <dbReference type="PROSITE" id="PS51171"/>
    </source>
</evidence>
<keyword evidence="5" id="KW-0584">Phenylalanine biosynthesis</keyword>
<dbReference type="InterPro" id="IPR001086">
    <property type="entry name" value="Preph_deHydtase"/>
</dbReference>
<dbReference type="EC" id="4.2.1.51" evidence="2"/>
<dbReference type="InterPro" id="IPR008242">
    <property type="entry name" value="Chor_mutase/pphenate_deHydtase"/>
</dbReference>
<feature type="domain" description="Prephenate dehydratase" evidence="9">
    <location>
        <begin position="10"/>
        <end position="192"/>
    </location>
</feature>
<name>A0A5J6Z7C7_9CORY</name>
<dbReference type="RefSeq" id="WP_151902068.1">
    <property type="nucleotide sequence ID" value="NZ_CP045032.1"/>
</dbReference>
<reference evidence="11" key="1">
    <citation type="submission" date="2019-10" db="EMBL/GenBank/DDBJ databases">
        <title>Complete genome sequence of Corynebacterium urogenitalis DSM 108747, isolated from the genital tract of a cow.</title>
        <authorList>
            <person name="Ruckert C."/>
            <person name="Ballas P."/>
            <person name="Wagener K."/>
            <person name="Drillich M."/>
            <person name="Kaempfer P."/>
            <person name="Busse H.-J."/>
            <person name="Ehling-Schulz M."/>
        </authorList>
    </citation>
    <scope>NUCLEOTIDE SEQUENCE [LARGE SCALE GENOMIC DNA]</scope>
    <source>
        <strain evidence="11">LMM 1652</strain>
    </source>
</reference>
<keyword evidence="11" id="KW-1185">Reference proteome</keyword>
<evidence type="ECO:0000256" key="2">
    <source>
        <dbReference type="ARBA" id="ARBA00013147"/>
    </source>
</evidence>
<dbReference type="UniPathway" id="UPA00121">
    <property type="reaction ID" value="UER00345"/>
</dbReference>
<evidence type="ECO:0000256" key="3">
    <source>
        <dbReference type="ARBA" id="ARBA00022605"/>
    </source>
</evidence>
<dbReference type="PANTHER" id="PTHR21022">
    <property type="entry name" value="PREPHENATE DEHYDRATASE P PROTEIN"/>
    <property type="match status" value="1"/>
</dbReference>
<dbReference type="CDD" id="cd04905">
    <property type="entry name" value="ACT_CM-PDT"/>
    <property type="match status" value="1"/>
</dbReference>
<dbReference type="Gene3D" id="3.30.70.260">
    <property type="match status" value="1"/>
</dbReference>
<dbReference type="EMBL" id="CP045032">
    <property type="protein sequence ID" value="QFQ01585.1"/>
    <property type="molecule type" value="Genomic_DNA"/>
</dbReference>
<dbReference type="NCBIfam" id="NF008865">
    <property type="entry name" value="PRK11898.1"/>
    <property type="match status" value="1"/>
</dbReference>
<evidence type="ECO:0000256" key="5">
    <source>
        <dbReference type="ARBA" id="ARBA00023222"/>
    </source>
</evidence>
<evidence type="ECO:0000256" key="6">
    <source>
        <dbReference type="ARBA" id="ARBA00023239"/>
    </source>
</evidence>
<dbReference type="Proteomes" id="UP000326711">
    <property type="component" value="Chromosome"/>
</dbReference>
<evidence type="ECO:0000256" key="8">
    <source>
        <dbReference type="PIRSR" id="PIRSR001500-2"/>
    </source>
</evidence>
<dbReference type="InterPro" id="IPR045865">
    <property type="entry name" value="ACT-like_dom_sf"/>
</dbReference>
<evidence type="ECO:0000256" key="7">
    <source>
        <dbReference type="ARBA" id="ARBA00047848"/>
    </source>
</evidence>
<dbReference type="GO" id="GO:0005737">
    <property type="term" value="C:cytoplasm"/>
    <property type="evidence" value="ECO:0007669"/>
    <property type="project" value="TreeGrafter"/>
</dbReference>
<evidence type="ECO:0000256" key="4">
    <source>
        <dbReference type="ARBA" id="ARBA00023141"/>
    </source>
</evidence>
<dbReference type="PANTHER" id="PTHR21022:SF19">
    <property type="entry name" value="PREPHENATE DEHYDRATASE-RELATED"/>
    <property type="match status" value="1"/>
</dbReference>
<comment type="catalytic activity">
    <reaction evidence="7">
        <text>prephenate + H(+) = 3-phenylpyruvate + CO2 + H2O</text>
        <dbReference type="Rhea" id="RHEA:21648"/>
        <dbReference type="ChEBI" id="CHEBI:15377"/>
        <dbReference type="ChEBI" id="CHEBI:15378"/>
        <dbReference type="ChEBI" id="CHEBI:16526"/>
        <dbReference type="ChEBI" id="CHEBI:18005"/>
        <dbReference type="ChEBI" id="CHEBI:29934"/>
        <dbReference type="EC" id="4.2.1.51"/>
    </reaction>
</comment>
<comment type="pathway">
    <text evidence="1">Amino-acid biosynthesis; L-phenylalanine biosynthesis; phenylpyruvate from prephenate: step 1/1.</text>
</comment>
<keyword evidence="6 10" id="KW-0456">Lyase</keyword>
<evidence type="ECO:0000313" key="10">
    <source>
        <dbReference type="EMBL" id="QFQ01585.1"/>
    </source>
</evidence>
<keyword evidence="4" id="KW-0057">Aromatic amino acid biosynthesis</keyword>
<dbReference type="CDD" id="cd13632">
    <property type="entry name" value="PBP2_Aa-PDT_like"/>
    <property type="match status" value="1"/>
</dbReference>
<feature type="site" description="Essential for prephenate dehydratase activity" evidence="8">
    <location>
        <position position="185"/>
    </location>
</feature>